<accession>A0A4Y2JBV4</accession>
<name>A0A4Y2JBV4_ARAVE</name>
<protein>
    <submittedName>
        <fullName evidence="1">Uncharacterized protein</fullName>
    </submittedName>
</protein>
<dbReference type="AlphaFoldDB" id="A0A4Y2JBV4"/>
<comment type="caution">
    <text evidence="1">The sequence shown here is derived from an EMBL/GenBank/DDBJ whole genome shotgun (WGS) entry which is preliminary data.</text>
</comment>
<evidence type="ECO:0000313" key="1">
    <source>
        <dbReference type="EMBL" id="GBM86858.1"/>
    </source>
</evidence>
<gene>
    <name evidence="1" type="ORF">AVEN_223907_1</name>
</gene>
<organism evidence="1 2">
    <name type="scientific">Araneus ventricosus</name>
    <name type="common">Orbweaver spider</name>
    <name type="synonym">Epeira ventricosa</name>
    <dbReference type="NCBI Taxonomy" id="182803"/>
    <lineage>
        <taxon>Eukaryota</taxon>
        <taxon>Metazoa</taxon>
        <taxon>Ecdysozoa</taxon>
        <taxon>Arthropoda</taxon>
        <taxon>Chelicerata</taxon>
        <taxon>Arachnida</taxon>
        <taxon>Araneae</taxon>
        <taxon>Araneomorphae</taxon>
        <taxon>Entelegynae</taxon>
        <taxon>Araneoidea</taxon>
        <taxon>Araneidae</taxon>
        <taxon>Araneus</taxon>
    </lineage>
</organism>
<evidence type="ECO:0000313" key="2">
    <source>
        <dbReference type="Proteomes" id="UP000499080"/>
    </source>
</evidence>
<sequence length="116" mass="13324">MLYGVSYFYSDGTREGRIGYSHRFSNCVAFSYTVSFAESQEKAGNIIIFRGSYRKAYILIEMSQYLWPPAEALSKISFVISPNPDLSASHTRTQIGRIKSFIALRERNHFLSFLFT</sequence>
<reference evidence="1 2" key="1">
    <citation type="journal article" date="2019" name="Sci. Rep.">
        <title>Orb-weaving spider Araneus ventricosus genome elucidates the spidroin gene catalogue.</title>
        <authorList>
            <person name="Kono N."/>
            <person name="Nakamura H."/>
            <person name="Ohtoshi R."/>
            <person name="Moran D.A.P."/>
            <person name="Shinohara A."/>
            <person name="Yoshida Y."/>
            <person name="Fujiwara M."/>
            <person name="Mori M."/>
            <person name="Tomita M."/>
            <person name="Arakawa K."/>
        </authorList>
    </citation>
    <scope>NUCLEOTIDE SEQUENCE [LARGE SCALE GENOMIC DNA]</scope>
</reference>
<dbReference type="EMBL" id="BGPR01003344">
    <property type="protein sequence ID" value="GBM86858.1"/>
    <property type="molecule type" value="Genomic_DNA"/>
</dbReference>
<dbReference type="Proteomes" id="UP000499080">
    <property type="component" value="Unassembled WGS sequence"/>
</dbReference>
<keyword evidence="2" id="KW-1185">Reference proteome</keyword>
<proteinExistence type="predicted"/>